<keyword evidence="2" id="KW-1185">Reference proteome</keyword>
<reference evidence="1 2" key="1">
    <citation type="submission" date="2019-05" db="EMBL/GenBank/DDBJ databases">
        <title>Emergence of the Ug99 lineage of the wheat stem rust pathogen through somatic hybridization.</title>
        <authorList>
            <person name="Li F."/>
            <person name="Upadhyaya N.M."/>
            <person name="Sperschneider J."/>
            <person name="Matny O."/>
            <person name="Nguyen-Phuc H."/>
            <person name="Mago R."/>
            <person name="Raley C."/>
            <person name="Miller M.E."/>
            <person name="Silverstein K.A.T."/>
            <person name="Henningsen E."/>
            <person name="Hirsch C.D."/>
            <person name="Visser B."/>
            <person name="Pretorius Z.A."/>
            <person name="Steffenson B.J."/>
            <person name="Schwessinger B."/>
            <person name="Dodds P.N."/>
            <person name="Figueroa M."/>
        </authorList>
    </citation>
    <scope>NUCLEOTIDE SEQUENCE [LARGE SCALE GENOMIC DNA]</scope>
    <source>
        <strain evidence="1">21-0</strain>
    </source>
</reference>
<comment type="caution">
    <text evidence="1">The sequence shown here is derived from an EMBL/GenBank/DDBJ whole genome shotgun (WGS) entry which is preliminary data.</text>
</comment>
<evidence type="ECO:0000313" key="1">
    <source>
        <dbReference type="EMBL" id="KAA1113004.1"/>
    </source>
</evidence>
<organism evidence="1 2">
    <name type="scientific">Puccinia graminis f. sp. tritici</name>
    <dbReference type="NCBI Taxonomy" id="56615"/>
    <lineage>
        <taxon>Eukaryota</taxon>
        <taxon>Fungi</taxon>
        <taxon>Dikarya</taxon>
        <taxon>Basidiomycota</taxon>
        <taxon>Pucciniomycotina</taxon>
        <taxon>Pucciniomycetes</taxon>
        <taxon>Pucciniales</taxon>
        <taxon>Pucciniaceae</taxon>
        <taxon>Puccinia</taxon>
    </lineage>
</organism>
<proteinExistence type="predicted"/>
<gene>
    <name evidence="1" type="ORF">PGT21_018313</name>
</gene>
<protein>
    <submittedName>
        <fullName evidence="1">Uncharacterized protein</fullName>
    </submittedName>
</protein>
<evidence type="ECO:0000313" key="2">
    <source>
        <dbReference type="Proteomes" id="UP000324748"/>
    </source>
</evidence>
<accession>A0A5B0QIZ3</accession>
<sequence length="114" mass="12663">MSLATLEIECKWNETIALRTHVLAQDPHDSRVFGENRSTTIHKVNPRVRASTGVDSSAARSRSRHGGLVRLEHAGIAASVLGLHWRGQLRCSLPLPPWRPSSKSIRIGVQIRQD</sequence>
<name>A0A5B0QIZ3_PUCGR</name>
<dbReference type="EMBL" id="VSWC01000015">
    <property type="protein sequence ID" value="KAA1113004.1"/>
    <property type="molecule type" value="Genomic_DNA"/>
</dbReference>
<dbReference type="AlphaFoldDB" id="A0A5B0QIZ3"/>
<dbReference type="Proteomes" id="UP000324748">
    <property type="component" value="Unassembled WGS sequence"/>
</dbReference>